<sequence>MADNKEIIPRHYDLDAKWDACLDLTVRRFVYSSFAGAFGGLLLFSQTGFETDSLKDFENRRVEAENKQEDKVLEVGSVFVEVENSPCVTSASRSKKGYKLVETMYLRRLGSPQTRWASIAFGAGVGIGSAYTECSRLFDGPPTKLALPKGSDAPIQKQSKLAHLPLELPYLIFSHKAVN</sequence>
<evidence type="ECO:0000256" key="6">
    <source>
        <dbReference type="ARBA" id="ARBA00022989"/>
    </source>
</evidence>
<protein>
    <submittedName>
        <fullName evidence="9">Mitochondrial inner membrane organizing system protein 1-like</fullName>
    </submittedName>
</protein>
<dbReference type="PANTHER" id="PTHR21304:SF0">
    <property type="entry name" value="MICOS COMPLEX SUBUNIT MIC10"/>
    <property type="match status" value="1"/>
</dbReference>
<comment type="function">
    <text evidence="1">Component of the MICOS complex, a large protein complex of the mitochondrial inner membrane that plays crucial roles in the maintenance of crista junctions, inner membrane architecture, and formation of contact sites to the outer membrane.</text>
</comment>
<name>A0A2K3NX07_TRIPR</name>
<dbReference type="AlphaFoldDB" id="A0A2K3NX07"/>
<keyword evidence="8" id="KW-0472">Membrane</keyword>
<keyword evidence="4" id="KW-0812">Transmembrane</keyword>
<evidence type="ECO:0000256" key="4">
    <source>
        <dbReference type="ARBA" id="ARBA00022692"/>
    </source>
</evidence>
<evidence type="ECO:0000256" key="2">
    <source>
        <dbReference type="ARBA" id="ARBA00004434"/>
    </source>
</evidence>
<evidence type="ECO:0000313" key="9">
    <source>
        <dbReference type="EMBL" id="PNY07572.1"/>
    </source>
</evidence>
<dbReference type="InterPro" id="IPR007512">
    <property type="entry name" value="Mic10"/>
</dbReference>
<dbReference type="Proteomes" id="UP000236291">
    <property type="component" value="Unassembled WGS sequence"/>
</dbReference>
<evidence type="ECO:0000256" key="8">
    <source>
        <dbReference type="ARBA" id="ARBA00023136"/>
    </source>
</evidence>
<accession>A0A2K3NX07</accession>
<organism evidence="9 10">
    <name type="scientific">Trifolium pratense</name>
    <name type="common">Red clover</name>
    <dbReference type="NCBI Taxonomy" id="57577"/>
    <lineage>
        <taxon>Eukaryota</taxon>
        <taxon>Viridiplantae</taxon>
        <taxon>Streptophyta</taxon>
        <taxon>Embryophyta</taxon>
        <taxon>Tracheophyta</taxon>
        <taxon>Spermatophyta</taxon>
        <taxon>Magnoliopsida</taxon>
        <taxon>eudicotyledons</taxon>
        <taxon>Gunneridae</taxon>
        <taxon>Pentapetalae</taxon>
        <taxon>rosids</taxon>
        <taxon>fabids</taxon>
        <taxon>Fabales</taxon>
        <taxon>Fabaceae</taxon>
        <taxon>Papilionoideae</taxon>
        <taxon>50 kb inversion clade</taxon>
        <taxon>NPAAA clade</taxon>
        <taxon>Hologalegina</taxon>
        <taxon>IRL clade</taxon>
        <taxon>Trifolieae</taxon>
        <taxon>Trifolium</taxon>
    </lineage>
</organism>
<comment type="caution">
    <text evidence="9">The sequence shown here is derived from an EMBL/GenBank/DDBJ whole genome shotgun (WGS) entry which is preliminary data.</text>
</comment>
<evidence type="ECO:0000256" key="1">
    <source>
        <dbReference type="ARBA" id="ARBA00002689"/>
    </source>
</evidence>
<reference evidence="9 10" key="1">
    <citation type="journal article" date="2014" name="Am. J. Bot.">
        <title>Genome assembly and annotation for red clover (Trifolium pratense; Fabaceae).</title>
        <authorList>
            <person name="Istvanek J."/>
            <person name="Jaros M."/>
            <person name="Krenek A."/>
            <person name="Repkova J."/>
        </authorList>
    </citation>
    <scope>NUCLEOTIDE SEQUENCE [LARGE SCALE GENOMIC DNA]</scope>
    <source>
        <strain evidence="10">cv. Tatra</strain>
        <tissue evidence="9">Young leaves</tissue>
    </source>
</reference>
<reference evidence="9 10" key="2">
    <citation type="journal article" date="2017" name="Front. Plant Sci.">
        <title>Gene Classification and Mining of Molecular Markers Useful in Red Clover (Trifolium pratense) Breeding.</title>
        <authorList>
            <person name="Istvanek J."/>
            <person name="Dluhosova J."/>
            <person name="Dluhos P."/>
            <person name="Patkova L."/>
            <person name="Nedelnik J."/>
            <person name="Repkova J."/>
        </authorList>
    </citation>
    <scope>NUCLEOTIDE SEQUENCE [LARGE SCALE GENOMIC DNA]</scope>
    <source>
        <strain evidence="10">cv. Tatra</strain>
        <tissue evidence="9">Young leaves</tissue>
    </source>
</reference>
<gene>
    <name evidence="9" type="ORF">L195_g004072</name>
</gene>
<proteinExistence type="inferred from homology"/>
<comment type="subcellular location">
    <subcellularLocation>
        <location evidence="2">Mitochondrion inner membrane</location>
        <topology evidence="2">Single-pass membrane protein</topology>
    </subcellularLocation>
</comment>
<dbReference type="EMBL" id="ASHM01001962">
    <property type="protein sequence ID" value="PNY07572.1"/>
    <property type="molecule type" value="Genomic_DNA"/>
</dbReference>
<dbReference type="GO" id="GO:0061617">
    <property type="term" value="C:MICOS complex"/>
    <property type="evidence" value="ECO:0007669"/>
    <property type="project" value="InterPro"/>
</dbReference>
<dbReference type="STRING" id="57577.A0A2K3NX07"/>
<keyword evidence="6" id="KW-1133">Transmembrane helix</keyword>
<dbReference type="Pfam" id="PF04418">
    <property type="entry name" value="DUF543"/>
    <property type="match status" value="2"/>
</dbReference>
<comment type="similarity">
    <text evidence="3">Belongs to the MICOS complex subunit Mic10 family.</text>
</comment>
<evidence type="ECO:0000256" key="5">
    <source>
        <dbReference type="ARBA" id="ARBA00022792"/>
    </source>
</evidence>
<keyword evidence="7" id="KW-0496">Mitochondrion</keyword>
<dbReference type="PANTHER" id="PTHR21304">
    <property type="entry name" value="MICOS COMPLEX SUBUNIT MIC10"/>
    <property type="match status" value="1"/>
</dbReference>
<evidence type="ECO:0000313" key="10">
    <source>
        <dbReference type="Proteomes" id="UP000236291"/>
    </source>
</evidence>
<evidence type="ECO:0000256" key="3">
    <source>
        <dbReference type="ARBA" id="ARBA00006792"/>
    </source>
</evidence>
<keyword evidence="5" id="KW-0999">Mitochondrion inner membrane</keyword>
<evidence type="ECO:0000256" key="7">
    <source>
        <dbReference type="ARBA" id="ARBA00023128"/>
    </source>
</evidence>